<sequence length="823" mass="96430">MEALRFEHQDGDYQVIVRSEDLSYAWERFKDRIDYDNDSKPNSAMPYEERYCKYSSKDICKLYLYDYQTSKLKETPEDGQQVWGEQRPVMFETCEYNIAIRFKPGLLDKKSTPKVLHVRKDIETAFFLDKDYNGNVVGLSGNVSFLNEPGVFKLEFEYQHAGKTKRTWVTFEVVSPKLDTKHDYKSLLNDVNEEYNDIIFRYLATTYQQLTRGRVKNDIVWMNIFEDIIDDYLKNIELILRRPHQNVRTYTTYAKVEKVKKWTPALEDEYAEKLQAKQLDNHWFELKESDNTVNTRENRFVKHTLVHIGRRLTKILNEVLTNNRNDDLSDDHRNRLLNYKERIHKLEHNPFFRTIGKFEGMSQDSMVLQSRAGYQQVYKDWIKLRRGIDLYNGASNIGTLQIWEIYELWCFIKMKRMVKQLLHIEKEYPGYEKLVSEPVGSLLNPFSNSKMEHVVTFNYPTPNENDTSEWAEQMRMHAGDVITLHYQHTFNRRNADTFGVHTATTEQRPDIVLNITKEDGSKILLTYLYDAKYRVINDKRLDKDIEKEDMEEMQELHGGDYPPSDAINQMHRYRDAIYYGLGLKDHTSKEVIGGYILFPGRGDNETIAKRYYSNSVTSVNIGAFPLLPKSKSRKEHYGHEDEDSPQLYEHLKDILLEKSLGYEHVENSIPQRGLVYKLPLEGKNAVILVGYCKPEQWKLVLKNKLYYTRAGFESGSLRLIPGFESCKFLVMHNQQDKAIFKLTGQGARIVSGEDLQKKGFSASKDYYLAFDLESNNPEISFEGKAGEILQLKKSANPYKKEPYFTTLEQLLEAANNKESTDSF</sequence>
<dbReference type="EMBL" id="QSCI01000036">
    <property type="protein sequence ID" value="RGX94189.1"/>
    <property type="molecule type" value="Genomic_DNA"/>
</dbReference>
<dbReference type="Pfam" id="PF04411">
    <property type="entry name" value="PDDEXK_7"/>
    <property type="match status" value="1"/>
</dbReference>
<organism evidence="2 3">
    <name type="scientific">Segatella copri</name>
    <dbReference type="NCBI Taxonomy" id="165179"/>
    <lineage>
        <taxon>Bacteria</taxon>
        <taxon>Pseudomonadati</taxon>
        <taxon>Bacteroidota</taxon>
        <taxon>Bacteroidia</taxon>
        <taxon>Bacteroidales</taxon>
        <taxon>Prevotellaceae</taxon>
        <taxon>Segatella</taxon>
    </lineage>
</organism>
<evidence type="ECO:0000259" key="1">
    <source>
        <dbReference type="Pfam" id="PF09823"/>
    </source>
</evidence>
<evidence type="ECO:0000313" key="2">
    <source>
        <dbReference type="EMBL" id="RGX94189.1"/>
    </source>
</evidence>
<dbReference type="InterPro" id="IPR018633">
    <property type="entry name" value="DUF2357"/>
</dbReference>
<dbReference type="InterPro" id="IPR007505">
    <property type="entry name" value="PDDEXK_7"/>
</dbReference>
<reference evidence="2 3" key="1">
    <citation type="submission" date="2018-08" db="EMBL/GenBank/DDBJ databases">
        <title>A genome reference for cultivated species of the human gut microbiota.</title>
        <authorList>
            <person name="Zou Y."/>
            <person name="Xue W."/>
            <person name="Luo G."/>
        </authorList>
    </citation>
    <scope>NUCLEOTIDE SEQUENCE [LARGE SCALE GENOMIC DNA]</scope>
    <source>
        <strain evidence="2 3">OF03-3</strain>
    </source>
</reference>
<dbReference type="Pfam" id="PF09823">
    <property type="entry name" value="DUF2357"/>
    <property type="match status" value="1"/>
</dbReference>
<proteinExistence type="predicted"/>
<dbReference type="AlphaFoldDB" id="A0AA92UP29"/>
<evidence type="ECO:0000313" key="3">
    <source>
        <dbReference type="Proteomes" id="UP000285604"/>
    </source>
</evidence>
<protein>
    <submittedName>
        <fullName evidence="2">DUF2357 domain-containing protein</fullName>
    </submittedName>
</protein>
<name>A0AA92UP29_9BACT</name>
<comment type="caution">
    <text evidence="2">The sequence shown here is derived from an EMBL/GenBank/DDBJ whole genome shotgun (WGS) entry which is preliminary data.</text>
</comment>
<accession>A0AA92UP29</accession>
<dbReference type="Proteomes" id="UP000285604">
    <property type="component" value="Unassembled WGS sequence"/>
</dbReference>
<gene>
    <name evidence="2" type="ORF">DXA63_08960</name>
</gene>
<feature type="domain" description="DUF2357" evidence="1">
    <location>
        <begin position="141"/>
        <end position="381"/>
    </location>
</feature>